<keyword evidence="2" id="KW-1185">Reference proteome</keyword>
<comment type="caution">
    <text evidence="1">The sequence shown here is derived from an EMBL/GenBank/DDBJ whole genome shotgun (WGS) entry which is preliminary data.</text>
</comment>
<proteinExistence type="predicted"/>
<sequence length="64" mass="7328">MKCLYEREVDCIGTMYPAFALMSGGASRLNEVITEKYLDYSQEIGFVFNFEILIKSESCFSDHS</sequence>
<name>A0ABN9M9V7_9NEOB</name>
<gene>
    <name evidence="1" type="ORF">RIMI_LOCUS15940111</name>
</gene>
<protein>
    <submittedName>
        <fullName evidence="1">Uncharacterized protein</fullName>
    </submittedName>
</protein>
<organism evidence="1 2">
    <name type="scientific">Ranitomeya imitator</name>
    <name type="common">mimic poison frog</name>
    <dbReference type="NCBI Taxonomy" id="111125"/>
    <lineage>
        <taxon>Eukaryota</taxon>
        <taxon>Metazoa</taxon>
        <taxon>Chordata</taxon>
        <taxon>Craniata</taxon>
        <taxon>Vertebrata</taxon>
        <taxon>Euteleostomi</taxon>
        <taxon>Amphibia</taxon>
        <taxon>Batrachia</taxon>
        <taxon>Anura</taxon>
        <taxon>Neobatrachia</taxon>
        <taxon>Hyloidea</taxon>
        <taxon>Dendrobatidae</taxon>
        <taxon>Dendrobatinae</taxon>
        <taxon>Ranitomeya</taxon>
    </lineage>
</organism>
<accession>A0ABN9M9V7</accession>
<reference evidence="1" key="1">
    <citation type="submission" date="2023-07" db="EMBL/GenBank/DDBJ databases">
        <authorList>
            <person name="Stuckert A."/>
        </authorList>
    </citation>
    <scope>NUCLEOTIDE SEQUENCE</scope>
</reference>
<evidence type="ECO:0000313" key="1">
    <source>
        <dbReference type="EMBL" id="CAJ0957381.1"/>
    </source>
</evidence>
<dbReference type="EMBL" id="CAUEEQ010043719">
    <property type="protein sequence ID" value="CAJ0957381.1"/>
    <property type="molecule type" value="Genomic_DNA"/>
</dbReference>
<evidence type="ECO:0000313" key="2">
    <source>
        <dbReference type="Proteomes" id="UP001176940"/>
    </source>
</evidence>
<dbReference type="Proteomes" id="UP001176940">
    <property type="component" value="Unassembled WGS sequence"/>
</dbReference>